<protein>
    <submittedName>
        <fullName evidence="7">Permease, MFS family</fullName>
    </submittedName>
</protein>
<dbReference type="InterPro" id="IPR011701">
    <property type="entry name" value="MFS"/>
</dbReference>
<dbReference type="KEGG" id="nti:DNFV4_02762"/>
<dbReference type="InterPro" id="IPR022324">
    <property type="entry name" value="Bacilysin_exporter_BacE_put"/>
</dbReference>
<dbReference type="SUPFAM" id="SSF103473">
    <property type="entry name" value="MFS general substrate transporter"/>
    <property type="match status" value="1"/>
</dbReference>
<evidence type="ECO:0000256" key="4">
    <source>
        <dbReference type="ARBA" id="ARBA00022989"/>
    </source>
</evidence>
<name>A0AA86N086_9BACT</name>
<feature type="transmembrane region" description="Helical" evidence="6">
    <location>
        <begin position="390"/>
        <end position="408"/>
    </location>
</feature>
<dbReference type="InterPro" id="IPR036259">
    <property type="entry name" value="MFS_trans_sf"/>
</dbReference>
<comment type="subcellular location">
    <subcellularLocation>
        <location evidence="1">Cell membrane</location>
        <topology evidence="1">Multi-pass membrane protein</topology>
    </subcellularLocation>
</comment>
<dbReference type="RefSeq" id="WP_289269064.1">
    <property type="nucleotide sequence ID" value="NZ_OX365700.1"/>
</dbReference>
<evidence type="ECO:0000313" key="7">
    <source>
        <dbReference type="EMBL" id="CAI4032332.1"/>
    </source>
</evidence>
<proteinExistence type="predicted"/>
<dbReference type="Gene3D" id="1.20.1250.20">
    <property type="entry name" value="MFS general substrate transporter like domains"/>
    <property type="match status" value="2"/>
</dbReference>
<feature type="transmembrane region" description="Helical" evidence="6">
    <location>
        <begin position="272"/>
        <end position="291"/>
    </location>
</feature>
<feature type="transmembrane region" description="Helical" evidence="6">
    <location>
        <begin position="53"/>
        <end position="74"/>
    </location>
</feature>
<feature type="transmembrane region" description="Helical" evidence="6">
    <location>
        <begin position="361"/>
        <end position="384"/>
    </location>
</feature>
<dbReference type="PANTHER" id="PTHR23513">
    <property type="entry name" value="INTEGRAL MEMBRANE EFFLUX PROTEIN-RELATED"/>
    <property type="match status" value="1"/>
</dbReference>
<keyword evidence="3 6" id="KW-0812">Transmembrane</keyword>
<reference evidence="7" key="1">
    <citation type="submission" date="2022-10" db="EMBL/GenBank/DDBJ databases">
        <authorList>
            <person name="Koch H."/>
        </authorList>
    </citation>
    <scope>NUCLEOTIDE SEQUENCE</scope>
    <source>
        <strain evidence="7">DNF</strain>
    </source>
</reference>
<dbReference type="GO" id="GO:0005886">
    <property type="term" value="C:plasma membrane"/>
    <property type="evidence" value="ECO:0007669"/>
    <property type="project" value="UniProtKB-SubCell"/>
</dbReference>
<gene>
    <name evidence="7" type="ORF">DNFV4_02762</name>
</gene>
<feature type="transmembrane region" description="Helical" evidence="6">
    <location>
        <begin position="327"/>
        <end position="349"/>
    </location>
</feature>
<evidence type="ECO:0000256" key="5">
    <source>
        <dbReference type="ARBA" id="ARBA00023136"/>
    </source>
</evidence>
<evidence type="ECO:0000256" key="2">
    <source>
        <dbReference type="ARBA" id="ARBA00022475"/>
    </source>
</evidence>
<feature type="transmembrane region" description="Helical" evidence="6">
    <location>
        <begin position="235"/>
        <end position="260"/>
    </location>
</feature>
<keyword evidence="4 6" id="KW-1133">Transmembrane helix</keyword>
<feature type="transmembrane region" description="Helical" evidence="6">
    <location>
        <begin position="155"/>
        <end position="175"/>
    </location>
</feature>
<feature type="transmembrane region" description="Helical" evidence="6">
    <location>
        <begin position="303"/>
        <end position="321"/>
    </location>
</feature>
<dbReference type="GO" id="GO:0022857">
    <property type="term" value="F:transmembrane transporter activity"/>
    <property type="evidence" value="ECO:0007669"/>
    <property type="project" value="InterPro"/>
</dbReference>
<evidence type="ECO:0000256" key="1">
    <source>
        <dbReference type="ARBA" id="ARBA00004651"/>
    </source>
</evidence>
<keyword evidence="2" id="KW-1003">Cell membrane</keyword>
<sequence>MRSHPPHDRSRGWQLVTTRNFGLLWWGQVTSQIGEGLNKVALLWFVYELTGSALKMTMVGLLQTVPPLVFGPLIGVYLDRLSKKRVMMWVDAIRSVLTFLIPALYAADLLTLPGLYVLIFATSVVSTVFGPALVSSVPLLVREAELVSANALIQGTNNIGMLIGPAVSGLMIALIGADNVLYVNSLTFLISTICLIPIRMDERLQKSVSDTGASVTIFQELMTGFRFVFGNQSTIFPLAVISALYNLGTSAFVFVLPVYAKELLQVGPVQLGWIWSALGIGMLVASTWLAWRRHCDPQHRLRIVVRGMTLGGLALCTLGLLETPLIAGALVVIVGGSTAVLNPVVWALLQEQTPSHLMGRVLTTFSTGSMAAAMAGMTGFGFVADTVGPAASLIGLGLVLLLTAVVALQIARHTTARHAAAMSPAVS</sequence>
<organism evidence="7 8">
    <name type="scientific">Nitrospira tepida</name>
    <dbReference type="NCBI Taxonomy" id="2973512"/>
    <lineage>
        <taxon>Bacteria</taxon>
        <taxon>Pseudomonadati</taxon>
        <taxon>Nitrospirota</taxon>
        <taxon>Nitrospiria</taxon>
        <taxon>Nitrospirales</taxon>
        <taxon>Nitrospiraceae</taxon>
        <taxon>Nitrospira</taxon>
    </lineage>
</organism>
<keyword evidence="5 6" id="KW-0472">Membrane</keyword>
<dbReference type="CDD" id="cd06173">
    <property type="entry name" value="MFS_MefA_like"/>
    <property type="match status" value="1"/>
</dbReference>
<evidence type="ECO:0000256" key="6">
    <source>
        <dbReference type="SAM" id="Phobius"/>
    </source>
</evidence>
<dbReference type="Proteomes" id="UP001179121">
    <property type="component" value="Chromosome"/>
</dbReference>
<accession>A0AA86N086</accession>
<dbReference type="Pfam" id="PF07690">
    <property type="entry name" value="MFS_1"/>
    <property type="match status" value="1"/>
</dbReference>
<dbReference type="PANTHER" id="PTHR23513:SF6">
    <property type="entry name" value="MAJOR FACILITATOR SUPERFAMILY ASSOCIATED DOMAIN-CONTAINING PROTEIN"/>
    <property type="match status" value="1"/>
</dbReference>
<evidence type="ECO:0000256" key="3">
    <source>
        <dbReference type="ARBA" id="ARBA00022692"/>
    </source>
</evidence>
<dbReference type="AlphaFoldDB" id="A0AA86N086"/>
<evidence type="ECO:0000313" key="8">
    <source>
        <dbReference type="Proteomes" id="UP001179121"/>
    </source>
</evidence>
<dbReference type="EMBL" id="OX365700">
    <property type="protein sequence ID" value="CAI4032332.1"/>
    <property type="molecule type" value="Genomic_DNA"/>
</dbReference>
<dbReference type="PRINTS" id="PR01988">
    <property type="entry name" value="EXPORTERBACE"/>
</dbReference>
<keyword evidence="8" id="KW-1185">Reference proteome</keyword>